<sequence length="558" mass="61137">MTTLQQSRTRQILEQAGSLEASNVEILPDFEHKPSDFAHSDDSSDAASTAEKDRSSVEKDAAFHDSTATTSSTSIAGKDHGSNEKEIGFRDSTATSSTVSTVSKYNNYDPSQLHELPPQRGHPLYRAFRWQFFSVYRKIYTVVFSLNLIWGLVGFSVGDFGESIYASGRLVSDRVADAVAVNIMVAIAIRNEHVINVLFSTAIAAPHWLPLWFRRACAMIYSYGGFHSGCSTASAAWYAVYTGVAVKEYVSGRQGSPVFVVFASLILALLVGIIVLAMPNLRARFHNHFEGVHRFAGWTVLGLFWGQLIASAILGGRMTGQDAGIVLITSPAFWFLTVATLCVIYPWARLRQRDVEVEVLSTHAVRIHLDYGRPALCSAIRLSDRPLVENHAFATIPRADGAPGFSCVVSSAGDWTRRIIAAPPRRLYVRSGPNQGMAAVTRLFAPVVMVATGSGIGPCLGFFVGRPRHDVHIIWSTKNPERTYGKDVIDAVLNADPNARIIDTDKTGRPDIVRLAYSVYKDTGAEAISIISNKKVVDMVVYEMESRGVPAYGPIWDS</sequence>
<reference evidence="1" key="1">
    <citation type="submission" date="2024-09" db="EMBL/GenBank/DDBJ databases">
        <title>Draft Genome Sequences of Neofusicoccum parvum.</title>
        <authorList>
            <person name="Ashida A."/>
            <person name="Camagna M."/>
            <person name="Tanaka A."/>
            <person name="Takemoto D."/>
        </authorList>
    </citation>
    <scope>NUCLEOTIDE SEQUENCE</scope>
    <source>
        <strain evidence="1">PPO83</strain>
    </source>
</reference>
<evidence type="ECO:0000313" key="2">
    <source>
        <dbReference type="Proteomes" id="UP001165186"/>
    </source>
</evidence>
<proteinExistence type="predicted"/>
<name>A0ACB5SGJ3_9PEZI</name>
<dbReference type="Proteomes" id="UP001165186">
    <property type="component" value="Unassembled WGS sequence"/>
</dbReference>
<dbReference type="EMBL" id="BSXG01000091">
    <property type="protein sequence ID" value="GME39979.1"/>
    <property type="molecule type" value="Genomic_DNA"/>
</dbReference>
<organism evidence="1 2">
    <name type="scientific">Neofusicoccum parvum</name>
    <dbReference type="NCBI Taxonomy" id="310453"/>
    <lineage>
        <taxon>Eukaryota</taxon>
        <taxon>Fungi</taxon>
        <taxon>Dikarya</taxon>
        <taxon>Ascomycota</taxon>
        <taxon>Pezizomycotina</taxon>
        <taxon>Dothideomycetes</taxon>
        <taxon>Dothideomycetes incertae sedis</taxon>
        <taxon>Botryosphaeriales</taxon>
        <taxon>Botryosphaeriaceae</taxon>
        <taxon>Neofusicoccum</taxon>
    </lineage>
</organism>
<evidence type="ECO:0000313" key="1">
    <source>
        <dbReference type="EMBL" id="GME39979.1"/>
    </source>
</evidence>
<keyword evidence="2" id="KW-1185">Reference proteome</keyword>
<comment type="caution">
    <text evidence="1">The sequence shown here is derived from an EMBL/GenBank/DDBJ whole genome shotgun (WGS) entry which is preliminary data.</text>
</comment>
<protein>
    <submittedName>
        <fullName evidence="1">Amino acid adenylation domain-containing protein</fullName>
    </submittedName>
</protein>
<accession>A0ACB5SGJ3</accession>
<gene>
    <name evidence="1" type="primary">g9442</name>
    <name evidence="1" type="ORF">NpPPO83_00009442</name>
</gene>